<dbReference type="PANTHER" id="PTHR33741">
    <property type="entry name" value="TRANSMEMBRANE PROTEIN DDB_G0269096-RELATED"/>
    <property type="match status" value="1"/>
</dbReference>
<evidence type="ECO:0000313" key="4">
    <source>
        <dbReference type="Proteomes" id="UP000321933"/>
    </source>
</evidence>
<dbReference type="InterPro" id="IPR058581">
    <property type="entry name" value="TM_HPP"/>
</dbReference>
<keyword evidence="1" id="KW-0472">Membrane</keyword>
<feature type="transmembrane region" description="Helical" evidence="1">
    <location>
        <begin position="166"/>
        <end position="184"/>
    </location>
</feature>
<feature type="transmembrane region" description="Helical" evidence="1">
    <location>
        <begin position="65"/>
        <end position="84"/>
    </location>
</feature>
<evidence type="ECO:0000313" key="3">
    <source>
        <dbReference type="EMBL" id="TXS94507.1"/>
    </source>
</evidence>
<sequence length="336" mass="36160">MPTPLQPLESPEQVSLTIRLRRATASFLGIGPGNTSHREKLLSAIGAFIGILCLNLAAPQLWGEAGMLIATSIGASTVLLFAIPHGPLSQPWPVLLGYSVSAAIGVSCARFIPDPALAAACAVGGAVLAMHYLRCLHPPGGAAALAAVVGGEQVRALGYDYLLSPILYNALLMVAVAVAFNIWFRHRRYPTHLSHIGTRTPVATKAGAAGTGQQVTHEDMAWALQQMDLYVDVSPEDLCELFELAGEHARDSTAAEVAIVPDAYYSNGLTGFQWQVLRVEEIADAGNERRARVYFQVVHGPSLGEHSSLPLKDFRQHARVRVRREQGHWIREAAGR</sequence>
<comment type="caution">
    <text evidence="3">The sequence shown here is derived from an EMBL/GenBank/DDBJ whole genome shotgun (WGS) entry which is preliminary data.</text>
</comment>
<proteinExistence type="predicted"/>
<dbReference type="Proteomes" id="UP000321933">
    <property type="component" value="Unassembled WGS sequence"/>
</dbReference>
<keyword evidence="1" id="KW-1133">Transmembrane helix</keyword>
<dbReference type="EMBL" id="VRYZ01000001">
    <property type="protein sequence ID" value="TXS94507.1"/>
    <property type="molecule type" value="Genomic_DNA"/>
</dbReference>
<evidence type="ECO:0000259" key="2">
    <source>
        <dbReference type="Pfam" id="PF04982"/>
    </source>
</evidence>
<accession>A0A5C9A4D6</accession>
<feature type="domain" description="HPP transmembrane region" evidence="2">
    <location>
        <begin position="34"/>
        <end position="190"/>
    </location>
</feature>
<dbReference type="OrthoDB" id="9811720at2"/>
<name>A0A5C9A4D6_9GAMM</name>
<dbReference type="Pfam" id="PF04982">
    <property type="entry name" value="TM_HPP"/>
    <property type="match status" value="1"/>
</dbReference>
<dbReference type="InterPro" id="IPR007065">
    <property type="entry name" value="HPP"/>
</dbReference>
<evidence type="ECO:0000256" key="1">
    <source>
        <dbReference type="SAM" id="Phobius"/>
    </source>
</evidence>
<feature type="transmembrane region" description="Helical" evidence="1">
    <location>
        <begin position="90"/>
        <end position="109"/>
    </location>
</feature>
<keyword evidence="4" id="KW-1185">Reference proteome</keyword>
<feature type="transmembrane region" description="Helical" evidence="1">
    <location>
        <begin position="41"/>
        <end position="58"/>
    </location>
</feature>
<dbReference type="AlphaFoldDB" id="A0A5C9A4D6"/>
<dbReference type="PANTHER" id="PTHR33741:SF5">
    <property type="entry name" value="TRANSMEMBRANE PROTEIN DDB_G0269096-RELATED"/>
    <property type="match status" value="1"/>
</dbReference>
<organism evidence="3 4">
    <name type="scientific">Parahaliea aestuarii</name>
    <dbReference type="NCBI Taxonomy" id="1852021"/>
    <lineage>
        <taxon>Bacteria</taxon>
        <taxon>Pseudomonadati</taxon>
        <taxon>Pseudomonadota</taxon>
        <taxon>Gammaproteobacteria</taxon>
        <taxon>Cellvibrionales</taxon>
        <taxon>Halieaceae</taxon>
        <taxon>Parahaliea</taxon>
    </lineage>
</organism>
<reference evidence="3 4" key="1">
    <citation type="submission" date="2019-08" db="EMBL/GenBank/DDBJ databases">
        <title>Parahaliea maris sp. nov., isolated from the surface seawater.</title>
        <authorList>
            <person name="Liu Y."/>
        </authorList>
    </citation>
    <scope>NUCLEOTIDE SEQUENCE [LARGE SCALE GENOMIC DNA]</scope>
    <source>
        <strain evidence="3 4">S2-26</strain>
    </source>
</reference>
<keyword evidence="1" id="KW-0812">Transmembrane</keyword>
<gene>
    <name evidence="3" type="ORF">FVW59_00885</name>
</gene>
<dbReference type="RefSeq" id="WP_148062363.1">
    <property type="nucleotide sequence ID" value="NZ_VRYZ01000001.1"/>
</dbReference>
<protein>
    <recommendedName>
        <fullName evidence="2">HPP transmembrane region domain-containing protein</fullName>
    </recommendedName>
</protein>
<feature type="transmembrane region" description="Helical" evidence="1">
    <location>
        <begin position="116"/>
        <end position="133"/>
    </location>
</feature>